<protein>
    <submittedName>
        <fullName evidence="1">Uncharacterized protein</fullName>
    </submittedName>
</protein>
<dbReference type="RefSeq" id="WP_171354042.1">
    <property type="nucleotide sequence ID" value="NZ_VTXP01000020.1"/>
</dbReference>
<gene>
    <name evidence="1" type="ORF">F0238_23685</name>
</gene>
<accession>A0AAP6ZV20</accession>
<evidence type="ECO:0000313" key="1">
    <source>
        <dbReference type="EMBL" id="NOJ25727.1"/>
    </source>
</evidence>
<dbReference type="Proteomes" id="UP000576645">
    <property type="component" value="Unassembled WGS sequence"/>
</dbReference>
<dbReference type="AlphaFoldDB" id="A0AAP6ZV20"/>
<reference evidence="1 2" key="1">
    <citation type="submission" date="2019-09" db="EMBL/GenBank/DDBJ databases">
        <title>Draft genome sequencing and comparative genomics of hatchery-associated Vibrios.</title>
        <authorList>
            <person name="Kehlet-Delgado H."/>
            <person name="Mueller R.S."/>
        </authorList>
    </citation>
    <scope>NUCLEOTIDE SEQUENCE [LARGE SCALE GENOMIC DNA]</scope>
    <source>
        <strain evidence="1 2">09-121-3</strain>
    </source>
</reference>
<organism evidence="1 2">
    <name type="scientific">Vibrio coralliilyticus</name>
    <dbReference type="NCBI Taxonomy" id="190893"/>
    <lineage>
        <taxon>Bacteria</taxon>
        <taxon>Pseudomonadati</taxon>
        <taxon>Pseudomonadota</taxon>
        <taxon>Gammaproteobacteria</taxon>
        <taxon>Vibrionales</taxon>
        <taxon>Vibrionaceae</taxon>
        <taxon>Vibrio</taxon>
    </lineage>
</organism>
<sequence>MSVQHDSWCKRIDLHFRAKYPNINTRIFKVDTYRYSIVLIEEVDNFDELSKEFDESIRYITAPVFLEQSVPAQFEYELEQISDSKIPSNFEGFPLTRFDIFNHISCLSKSYVVTGIDTDHSEQTTTITLKGHMSSETKNELEAHLAKLGFPFKFLVVGGGSHPLEITPENEVFSITSSRAQAHLNCDFLERDENLWFKNVEAFYDGSFKKDDLYFYDSNKTSCLVNFSLFQNANLRNHLLLYDTVYCELPLQERMSDFLNEQMISRDELLHLVQRGRLKIVNTQPESRLDYGFLNEVYQTCPNSVVSRRALAALNAIDLVSINQSYIMNHASSELNLNRFIKEISALTRIDQALLSKLMLWPKFALRHSFSSLHQAGPKGIASYGVNNPISAIFKQMGSDKIGFEFTVSSDQIHLAHALDSTYFPFFTKDSKYTDHPFVATMGSMLNFYKSATIDSLPDLISSADTQPWKSNNRTIDLISTFDINSYIPVTEFEREISSSIIRSGMNSLFAELYDLNREERSERILHYNSEVSRALSSKDVSRHALDLGEDAMGLMVPFFATGSKLIKAGTQKAIDKFPAVKEFSEFIEDKTQKNNQSERNVSILSKINRVARLKQEYC</sequence>
<proteinExistence type="predicted"/>
<comment type="caution">
    <text evidence="1">The sequence shown here is derived from an EMBL/GenBank/DDBJ whole genome shotgun (WGS) entry which is preliminary data.</text>
</comment>
<dbReference type="EMBL" id="VTXP01000020">
    <property type="protein sequence ID" value="NOJ25727.1"/>
    <property type="molecule type" value="Genomic_DNA"/>
</dbReference>
<name>A0AAP6ZV20_9VIBR</name>
<evidence type="ECO:0000313" key="2">
    <source>
        <dbReference type="Proteomes" id="UP000576645"/>
    </source>
</evidence>